<feature type="domain" description="Rhodanese" evidence="3">
    <location>
        <begin position="22"/>
        <end position="148"/>
    </location>
</feature>
<evidence type="ECO:0000256" key="1">
    <source>
        <dbReference type="ARBA" id="ARBA00022679"/>
    </source>
</evidence>
<proteinExistence type="predicted"/>
<dbReference type="EC" id="2.8.1.2" evidence="4"/>
<dbReference type="AlphaFoldDB" id="A0A0K2ZGX6"/>
<dbReference type="EMBL" id="CXOI01000016">
    <property type="protein sequence ID" value="CTP84923.1"/>
    <property type="molecule type" value="Genomic_DNA"/>
</dbReference>
<organism evidence="4 5">
    <name type="scientific">Xanthomonas graminis pv. arrhenatheri LMG 727</name>
    <dbReference type="NCBI Taxonomy" id="1195923"/>
    <lineage>
        <taxon>Bacteria</taxon>
        <taxon>Pseudomonadati</taxon>
        <taxon>Pseudomonadota</taxon>
        <taxon>Gammaproteobacteria</taxon>
        <taxon>Lysobacterales</taxon>
        <taxon>Lysobacteraceae</taxon>
        <taxon>Xanthomonas</taxon>
        <taxon>Xanthomonas translucens group</taxon>
        <taxon>Xanthomonas graminis</taxon>
    </lineage>
</organism>
<dbReference type="PROSITE" id="PS50206">
    <property type="entry name" value="RHODANESE_3"/>
    <property type="match status" value="2"/>
</dbReference>
<dbReference type="PANTHER" id="PTHR11364">
    <property type="entry name" value="THIOSULFATE SULFERTANSFERASE"/>
    <property type="match status" value="1"/>
</dbReference>
<dbReference type="InterPro" id="IPR001763">
    <property type="entry name" value="Rhodanese-like_dom"/>
</dbReference>
<dbReference type="GO" id="GO:0004792">
    <property type="term" value="F:thiosulfate-cyanide sulfurtransferase activity"/>
    <property type="evidence" value="ECO:0007669"/>
    <property type="project" value="TreeGrafter"/>
</dbReference>
<evidence type="ECO:0000256" key="2">
    <source>
        <dbReference type="ARBA" id="ARBA00022737"/>
    </source>
</evidence>
<name>A0A0K2ZGX6_9XANT</name>
<evidence type="ECO:0000313" key="5">
    <source>
        <dbReference type="Proteomes" id="UP000046187"/>
    </source>
</evidence>
<reference evidence="5" key="1">
    <citation type="submission" date="2015-07" db="EMBL/GenBank/DDBJ databases">
        <authorList>
            <person name="Wibberg D."/>
        </authorList>
    </citation>
    <scope>NUCLEOTIDE SEQUENCE [LARGE SCALE GENOMIC DNA]</scope>
</reference>
<gene>
    <name evidence="4" type="primary">sseA</name>
    <name evidence="4" type="ORF">XTALMG727_1165</name>
</gene>
<dbReference type="CDD" id="cd01448">
    <property type="entry name" value="TST_Repeat_1"/>
    <property type="match status" value="1"/>
</dbReference>
<protein>
    <submittedName>
        <fullName evidence="4">Putative 3-mercaptopyruvate sulfurtransferase</fullName>
        <ecNumber evidence="4">2.8.1.2</ecNumber>
    </submittedName>
</protein>
<dbReference type="InterPro" id="IPR036873">
    <property type="entry name" value="Rhodanese-like_dom_sf"/>
</dbReference>
<dbReference type="GO" id="GO:0016784">
    <property type="term" value="F:3-mercaptopyruvate sulfurtransferase activity"/>
    <property type="evidence" value="ECO:0007669"/>
    <property type="project" value="UniProtKB-EC"/>
</dbReference>
<evidence type="ECO:0000259" key="3">
    <source>
        <dbReference type="PROSITE" id="PS50206"/>
    </source>
</evidence>
<accession>A0A0K2ZGX6</accession>
<dbReference type="RefSeq" id="WP_053834623.1">
    <property type="nucleotide sequence ID" value="NZ_CXOI01000016.1"/>
</dbReference>
<dbReference type="Gene3D" id="3.40.250.10">
    <property type="entry name" value="Rhodanese-like domain"/>
    <property type="match status" value="2"/>
</dbReference>
<keyword evidence="4" id="KW-0670">Pyruvate</keyword>
<keyword evidence="1 4" id="KW-0808">Transferase</keyword>
<dbReference type="SMART" id="SM00450">
    <property type="entry name" value="RHOD"/>
    <property type="match status" value="2"/>
</dbReference>
<dbReference type="PANTHER" id="PTHR11364:SF27">
    <property type="entry name" value="SULFURTRANSFERASE"/>
    <property type="match status" value="1"/>
</dbReference>
<evidence type="ECO:0000313" key="4">
    <source>
        <dbReference type="EMBL" id="CTP84923.1"/>
    </source>
</evidence>
<dbReference type="InterPro" id="IPR045078">
    <property type="entry name" value="TST/MPST-like"/>
</dbReference>
<dbReference type="Pfam" id="PF00581">
    <property type="entry name" value="Rhodanese"/>
    <property type="match status" value="2"/>
</dbReference>
<dbReference type="SUPFAM" id="SSF52821">
    <property type="entry name" value="Rhodanese/Cell cycle control phosphatase"/>
    <property type="match status" value="2"/>
</dbReference>
<keyword evidence="2" id="KW-0677">Repeat</keyword>
<feature type="domain" description="Rhodanese" evidence="3">
    <location>
        <begin position="179"/>
        <end position="291"/>
    </location>
</feature>
<dbReference type="Proteomes" id="UP000046187">
    <property type="component" value="Unassembled WGS sequence"/>
</dbReference>
<keyword evidence="5" id="KW-1185">Reference proteome</keyword>
<dbReference type="CDD" id="cd01449">
    <property type="entry name" value="TST_Repeat_2"/>
    <property type="match status" value="1"/>
</dbReference>
<sequence length="293" mass="31435">MSEPSPDWQRLVDAPTLAAALGHPDLRIVDARFAAAALADPQAAQLARQAYTQSHLPAAVYADLNTDLSDLGRPGLGRHPLPEADAFAQTLGRWGIAPHTQVVVYDAGDGSMAAARLWWMLTLLGHRRVAVLDGGLAEWRRHGLPETDAAATPSPQPAYPQSFDASRIAAAEEIVARLHEAPGWLLDARAGERFRGEVEPIDPIAGHVPGAINRPLGQNLRDGRLRPPQELRAELQPLLHGRDPREVVLMCGSGVTACHLLLALEHAGLHGARVYAGSWSGWIADPARPRASA</sequence>